<dbReference type="AlphaFoldDB" id="I0K8E8"/>
<dbReference type="Proteomes" id="UP000011058">
    <property type="component" value="Chromosome"/>
</dbReference>
<evidence type="ECO:0000313" key="2">
    <source>
        <dbReference type="EMBL" id="CCH00401.1"/>
    </source>
</evidence>
<dbReference type="OrthoDB" id="714416at2"/>
<dbReference type="EMBL" id="HE796683">
    <property type="protein sequence ID" value="CCH00401.1"/>
    <property type="molecule type" value="Genomic_DNA"/>
</dbReference>
<dbReference type="eggNOG" id="ENOG502ZA86">
    <property type="taxonomic scope" value="Bacteria"/>
</dbReference>
<reference evidence="2 3" key="1">
    <citation type="journal article" date="2012" name="J. Bacteriol.">
        <title>Genome Sequence of Fibrella aestuarina BUZ 2T, a Filamentous Marine Bacterium.</title>
        <authorList>
            <person name="Filippini M."/>
            <person name="Qi W."/>
            <person name="Blom J."/>
            <person name="Goesmann A."/>
            <person name="Smits T.H."/>
            <person name="Bagheri H.C."/>
        </authorList>
    </citation>
    <scope>NUCLEOTIDE SEQUENCE [LARGE SCALE GENOMIC DNA]</scope>
    <source>
        <strain evidence="3">BUZ 2T</strain>
    </source>
</reference>
<keyword evidence="3" id="KW-1185">Reference proteome</keyword>
<dbReference type="PATRIC" id="fig|1166018.3.peg.4151"/>
<feature type="region of interest" description="Disordered" evidence="1">
    <location>
        <begin position="215"/>
        <end position="239"/>
    </location>
</feature>
<proteinExistence type="predicted"/>
<sequence>MTIDILHQLVHSLTKSEKRYVRMEASSDATRGFLRLFYCLLRHDTPGDALTADLALAFPGVTLEPARKYLYRVVMQSLRQFEQDKRIDVRIGQLLHDSQILYERGLVQFSQEQLEKVRTLAEQHERGLYAVLAARQQVEQWVRWQFDGVDEATLAKQHALIRQQTERTQTAMNHAALYETLLMRYRTQGMVGNPADTLRLNDLLLEEYQLLNRQNRTDRTGTSVPTRSNATRSNATRSGATRSFAMQQQHLHFQSAYFRMIGDVAGSLRVYRELDQLFQSNTALWAEQPLYYVQLLEGILADLRVLERYDDMPFFIDRLRLIDTPVQGLNRTVPSLVLYHSLLLLVDQRRFAEAATLLGTYLTDAASFERGLTQLALPTRTEFDLLLVRLDLGLGRLSAALQHLNRVLARPARSLTRTLYTQSRLMNLLLHARLGNADYLSYALRSVARKLTTSGAIPAGEQLVLTLIRQWLKGKLPPGALVQISTFRGNPADYQLLRNLDLALWAKAVVG</sequence>
<feature type="compositionally biased region" description="Polar residues" evidence="1">
    <location>
        <begin position="220"/>
        <end position="239"/>
    </location>
</feature>
<dbReference type="HOGENOM" id="CLU_041015_0_0_10"/>
<dbReference type="RefSeq" id="WP_015331500.1">
    <property type="nucleotide sequence ID" value="NC_020054.1"/>
</dbReference>
<organism evidence="2 3">
    <name type="scientific">Fibrella aestuarina BUZ 2</name>
    <dbReference type="NCBI Taxonomy" id="1166018"/>
    <lineage>
        <taxon>Bacteria</taxon>
        <taxon>Pseudomonadati</taxon>
        <taxon>Bacteroidota</taxon>
        <taxon>Cytophagia</taxon>
        <taxon>Cytophagales</taxon>
        <taxon>Spirosomataceae</taxon>
        <taxon>Fibrella</taxon>
    </lineage>
</organism>
<evidence type="ECO:0000313" key="3">
    <source>
        <dbReference type="Proteomes" id="UP000011058"/>
    </source>
</evidence>
<evidence type="ECO:0000256" key="1">
    <source>
        <dbReference type="SAM" id="MobiDB-lite"/>
    </source>
</evidence>
<protein>
    <submittedName>
        <fullName evidence="2">Uncharacterized protein</fullName>
    </submittedName>
</protein>
<gene>
    <name evidence="2" type="ORF">FAES_2392</name>
</gene>
<accession>I0K8E8</accession>
<name>I0K8E8_9BACT</name>
<dbReference type="STRING" id="1166018.FAES_2392"/>
<dbReference type="KEGG" id="fae:FAES_2392"/>